<dbReference type="InterPro" id="IPR001387">
    <property type="entry name" value="Cro/C1-type_HTH"/>
</dbReference>
<dbReference type="Pfam" id="PF01381">
    <property type="entry name" value="HTH_3"/>
    <property type="match status" value="1"/>
</dbReference>
<dbReference type="PROSITE" id="PS50943">
    <property type="entry name" value="HTH_CROC1"/>
    <property type="match status" value="1"/>
</dbReference>
<reference evidence="5 6" key="1">
    <citation type="submission" date="2020-11" db="EMBL/GenBank/DDBJ databases">
        <authorList>
            <person name="Sun Q."/>
        </authorList>
    </citation>
    <scope>NUCLEOTIDE SEQUENCE [LARGE SCALE GENOMIC DNA]</scope>
    <source>
        <strain evidence="5 6">P8398</strain>
    </source>
</reference>
<evidence type="ECO:0000313" key="5">
    <source>
        <dbReference type="EMBL" id="QPI51924.1"/>
    </source>
</evidence>
<dbReference type="Proteomes" id="UP000662888">
    <property type="component" value="Chromosome"/>
</dbReference>
<keyword evidence="2" id="KW-0238">DNA-binding</keyword>
<proteinExistence type="predicted"/>
<feature type="domain" description="HTH cro/C1-type" evidence="4">
    <location>
        <begin position="58"/>
        <end position="112"/>
    </location>
</feature>
<dbReference type="SUPFAM" id="SSF47413">
    <property type="entry name" value="lambda repressor-like DNA-binding domains"/>
    <property type="match status" value="1"/>
</dbReference>
<dbReference type="RefSeq" id="WP_206091443.1">
    <property type="nucleotide sequence ID" value="NZ_CP065053.1"/>
</dbReference>
<gene>
    <name evidence="5" type="ORF">IV454_10735</name>
</gene>
<evidence type="ECO:0000256" key="2">
    <source>
        <dbReference type="ARBA" id="ARBA00023125"/>
    </source>
</evidence>
<dbReference type="SMART" id="SM00530">
    <property type="entry name" value="HTH_XRE"/>
    <property type="match status" value="1"/>
</dbReference>
<dbReference type="InterPro" id="IPR052359">
    <property type="entry name" value="HTH-type_reg/antitoxin"/>
</dbReference>
<evidence type="ECO:0000313" key="6">
    <source>
        <dbReference type="Proteomes" id="UP000662888"/>
    </source>
</evidence>
<name>A0AA48WI88_9BURK</name>
<keyword evidence="6" id="KW-1185">Reference proteome</keyword>
<protein>
    <submittedName>
        <fullName evidence="5">Helix-turn-helix domain-containing protein</fullName>
    </submittedName>
</protein>
<dbReference type="EMBL" id="CP065053">
    <property type="protein sequence ID" value="QPI51924.1"/>
    <property type="molecule type" value="Genomic_DNA"/>
</dbReference>
<dbReference type="Gene3D" id="1.10.260.40">
    <property type="entry name" value="lambda repressor-like DNA-binding domains"/>
    <property type="match status" value="1"/>
</dbReference>
<organism evidence="5 6">
    <name type="scientific">Massilia antarctica</name>
    <dbReference type="NCBI Taxonomy" id="2765360"/>
    <lineage>
        <taxon>Bacteria</taxon>
        <taxon>Pseudomonadati</taxon>
        <taxon>Pseudomonadota</taxon>
        <taxon>Betaproteobacteria</taxon>
        <taxon>Burkholderiales</taxon>
        <taxon>Oxalobacteraceae</taxon>
        <taxon>Telluria group</taxon>
        <taxon>Massilia</taxon>
    </lineage>
</organism>
<accession>A0AA48WI88</accession>
<keyword evidence="3" id="KW-0804">Transcription</keyword>
<sequence length="123" mass="13551">MKSASTRKVPARPHRSDAFEAVHSAAAALHSVGIIDKKTMREFDESCFTPPSLTARDVLRIRNKENLSQEVLARYMGITKSTVVKWESAYNIPSPIAQRLLKVIDEQGIDAIADAPGHRPGRG</sequence>
<evidence type="ECO:0000259" key="4">
    <source>
        <dbReference type="PROSITE" id="PS50943"/>
    </source>
</evidence>
<dbReference type="PANTHER" id="PTHR36511">
    <property type="entry name" value="MERR FAMILY BACTERIAL REGULATORY PROTEIN"/>
    <property type="match status" value="1"/>
</dbReference>
<keyword evidence="1" id="KW-0805">Transcription regulation</keyword>
<dbReference type="CDD" id="cd00093">
    <property type="entry name" value="HTH_XRE"/>
    <property type="match status" value="1"/>
</dbReference>
<dbReference type="PANTHER" id="PTHR36511:SF4">
    <property type="entry name" value="ANTITOXIN MQSA"/>
    <property type="match status" value="1"/>
</dbReference>
<dbReference type="InterPro" id="IPR010982">
    <property type="entry name" value="Lambda_DNA-bd_dom_sf"/>
</dbReference>
<evidence type="ECO:0000256" key="3">
    <source>
        <dbReference type="ARBA" id="ARBA00023163"/>
    </source>
</evidence>
<evidence type="ECO:0000256" key="1">
    <source>
        <dbReference type="ARBA" id="ARBA00023015"/>
    </source>
</evidence>